<comment type="similarity">
    <text evidence="2">Belongs to the major royal jelly protein family.</text>
</comment>
<gene>
    <name evidence="5" type="ORF">ILUMI_17803</name>
</gene>
<accession>A0A8K0CRJ5</accession>
<dbReference type="AlphaFoldDB" id="A0A8K0CRJ5"/>
<sequence length="315" mass="36046">QCGGLVSVFRVQVDTCDRLWVLDSGQINLSATPEQVCPPQIVVFDLKTDGLIVRYELPKEFIKEDSLYSNIIVDIREGECDNAHAYLADVWRFGLVVFSLKQMKSWRVTDHLFFPDPLAAAYQIHDLRFEWTDGIFSLALSPEAPRTRERLLYFHPMSSFRECYVRTSIICNETGWIDSKNGFRVLGESRGKLGHASAAAMDKNGILFYNLVSKDSIACWDSRKPYKRKNLGIIAKNSTTLIFPNDLKVDQARSPNVWIITNRLPFYLYRSLDEEDYNFRIMSANIEEAISGTICDPTVANFDTYDPVEDGEDCY</sequence>
<evidence type="ECO:0000256" key="1">
    <source>
        <dbReference type="ARBA" id="ARBA00004613"/>
    </source>
</evidence>
<keyword evidence="6" id="KW-1185">Reference proteome</keyword>
<dbReference type="PANTHER" id="PTHR10009:SF13">
    <property type="entry name" value="DOPAMINECHROME TAUTOMERASE"/>
    <property type="match status" value="1"/>
</dbReference>
<comment type="caution">
    <text evidence="5">The sequence shown here is derived from an EMBL/GenBank/DDBJ whole genome shotgun (WGS) entry which is preliminary data.</text>
</comment>
<evidence type="ECO:0000313" key="6">
    <source>
        <dbReference type="Proteomes" id="UP000801492"/>
    </source>
</evidence>
<evidence type="ECO:0008006" key="7">
    <source>
        <dbReference type="Google" id="ProtNLM"/>
    </source>
</evidence>
<dbReference type="GO" id="GO:0005576">
    <property type="term" value="C:extracellular region"/>
    <property type="evidence" value="ECO:0007669"/>
    <property type="project" value="UniProtKB-SubCell"/>
</dbReference>
<protein>
    <recommendedName>
        <fullName evidence="7">Yellow-h2</fullName>
    </recommendedName>
</protein>
<dbReference type="Gene3D" id="2.120.10.30">
    <property type="entry name" value="TolB, C-terminal domain"/>
    <property type="match status" value="1"/>
</dbReference>
<dbReference type="InterPro" id="IPR011042">
    <property type="entry name" value="6-blade_b-propeller_TolB-like"/>
</dbReference>
<comment type="subcellular location">
    <subcellularLocation>
        <location evidence="1">Secreted</location>
    </subcellularLocation>
</comment>
<evidence type="ECO:0000256" key="2">
    <source>
        <dbReference type="ARBA" id="ARBA00009127"/>
    </source>
</evidence>
<dbReference type="OrthoDB" id="7776143at2759"/>
<dbReference type="PANTHER" id="PTHR10009">
    <property type="entry name" value="PROTEIN YELLOW-RELATED"/>
    <property type="match status" value="1"/>
</dbReference>
<dbReference type="Pfam" id="PF03022">
    <property type="entry name" value="MRJP"/>
    <property type="match status" value="1"/>
</dbReference>
<organism evidence="5 6">
    <name type="scientific">Ignelater luminosus</name>
    <name type="common">Cucubano</name>
    <name type="synonym">Pyrophorus luminosus</name>
    <dbReference type="NCBI Taxonomy" id="2038154"/>
    <lineage>
        <taxon>Eukaryota</taxon>
        <taxon>Metazoa</taxon>
        <taxon>Ecdysozoa</taxon>
        <taxon>Arthropoda</taxon>
        <taxon>Hexapoda</taxon>
        <taxon>Insecta</taxon>
        <taxon>Pterygota</taxon>
        <taxon>Neoptera</taxon>
        <taxon>Endopterygota</taxon>
        <taxon>Coleoptera</taxon>
        <taxon>Polyphaga</taxon>
        <taxon>Elateriformia</taxon>
        <taxon>Elateroidea</taxon>
        <taxon>Elateridae</taxon>
        <taxon>Agrypninae</taxon>
        <taxon>Pyrophorini</taxon>
        <taxon>Ignelater</taxon>
    </lineage>
</organism>
<evidence type="ECO:0000256" key="3">
    <source>
        <dbReference type="ARBA" id="ARBA00022525"/>
    </source>
</evidence>
<name>A0A8K0CRJ5_IGNLU</name>
<evidence type="ECO:0000313" key="5">
    <source>
        <dbReference type="EMBL" id="KAF2888370.1"/>
    </source>
</evidence>
<feature type="non-terminal residue" evidence="5">
    <location>
        <position position="1"/>
    </location>
</feature>
<proteinExistence type="inferred from homology"/>
<dbReference type="EMBL" id="VTPC01077896">
    <property type="protein sequence ID" value="KAF2888370.1"/>
    <property type="molecule type" value="Genomic_DNA"/>
</dbReference>
<dbReference type="InterPro" id="IPR017996">
    <property type="entry name" value="MRJP/yellow-related"/>
</dbReference>
<evidence type="ECO:0000256" key="4">
    <source>
        <dbReference type="ARBA" id="ARBA00022729"/>
    </source>
</evidence>
<dbReference type="Proteomes" id="UP000801492">
    <property type="component" value="Unassembled WGS sequence"/>
</dbReference>
<keyword evidence="3" id="KW-0964">Secreted</keyword>
<reference evidence="5" key="1">
    <citation type="submission" date="2019-08" db="EMBL/GenBank/DDBJ databases">
        <title>The genome of the North American firefly Photinus pyralis.</title>
        <authorList>
            <consortium name="Photinus pyralis genome working group"/>
            <person name="Fallon T.R."/>
            <person name="Sander Lower S.E."/>
            <person name="Weng J.-K."/>
        </authorList>
    </citation>
    <scope>NUCLEOTIDE SEQUENCE</scope>
    <source>
        <strain evidence="5">TRF0915ILg1</strain>
        <tissue evidence="5">Whole body</tissue>
    </source>
</reference>
<dbReference type="PRINTS" id="PR01366">
    <property type="entry name" value="ROYALJELLY"/>
</dbReference>
<keyword evidence="4" id="KW-0732">Signal</keyword>